<dbReference type="SMR" id="B3VD85"/>
<gene>
    <name evidence="9" type="primary">CDA</name>
</gene>
<comment type="cofactor">
    <cofactor evidence="1">
        <name>Co(2+)</name>
        <dbReference type="ChEBI" id="CHEBI:48828"/>
    </cofactor>
</comment>
<accession>B3VD85</accession>
<dbReference type="GO" id="GO:0005975">
    <property type="term" value="P:carbohydrate metabolic process"/>
    <property type="evidence" value="ECO:0007669"/>
    <property type="project" value="InterPro"/>
</dbReference>
<evidence type="ECO:0000256" key="7">
    <source>
        <dbReference type="SAM" id="SignalP"/>
    </source>
</evidence>
<dbReference type="PANTHER" id="PTHR46471:SF2">
    <property type="entry name" value="CHITIN DEACETYLASE-RELATED"/>
    <property type="match status" value="1"/>
</dbReference>
<evidence type="ECO:0000313" key="9">
    <source>
        <dbReference type="EMBL" id="ACE79176.1"/>
    </source>
</evidence>
<dbReference type="AlphaFoldDB" id="B3VD85"/>
<evidence type="ECO:0000256" key="1">
    <source>
        <dbReference type="ARBA" id="ARBA00001941"/>
    </source>
</evidence>
<keyword evidence="3 7" id="KW-0732">Signal</keyword>
<evidence type="ECO:0000259" key="8">
    <source>
        <dbReference type="PROSITE" id="PS51677"/>
    </source>
</evidence>
<evidence type="ECO:0000256" key="2">
    <source>
        <dbReference type="ARBA" id="ARBA00022723"/>
    </source>
</evidence>
<keyword evidence="4 9" id="KW-0378">Hydrolase</keyword>
<dbReference type="GO" id="GO:0004099">
    <property type="term" value="F:chitin deacetylase activity"/>
    <property type="evidence" value="ECO:0007669"/>
    <property type="project" value="UniProtKB-EC"/>
</dbReference>
<dbReference type="EMBL" id="EU734182">
    <property type="protein sequence ID" value="ACE79176.1"/>
    <property type="molecule type" value="mRNA"/>
</dbReference>
<dbReference type="GO" id="GO:0046872">
    <property type="term" value="F:metal ion binding"/>
    <property type="evidence" value="ECO:0007669"/>
    <property type="project" value="UniProtKB-KW"/>
</dbReference>
<dbReference type="EC" id="3.5.1.41" evidence="9"/>
<dbReference type="PANTHER" id="PTHR46471">
    <property type="entry name" value="CHITIN DEACETYLASE"/>
    <property type="match status" value="1"/>
</dbReference>
<name>B3VD85_EMEND</name>
<evidence type="ECO:0000256" key="5">
    <source>
        <dbReference type="ARBA" id="ARBA00023277"/>
    </source>
</evidence>
<dbReference type="Pfam" id="PF01522">
    <property type="entry name" value="Polysacc_deac_1"/>
    <property type="match status" value="1"/>
</dbReference>
<dbReference type="InterPro" id="IPR002509">
    <property type="entry name" value="NODB_dom"/>
</dbReference>
<organism evidence="9">
    <name type="scientific">Emericella nidulans</name>
    <name type="common">Aspergillus nidulans</name>
    <dbReference type="NCBI Taxonomy" id="162425"/>
    <lineage>
        <taxon>Eukaryota</taxon>
        <taxon>Fungi</taxon>
        <taxon>Dikarya</taxon>
        <taxon>Ascomycota</taxon>
        <taxon>Pezizomycotina</taxon>
        <taxon>Eurotiomycetes</taxon>
        <taxon>Eurotiomycetidae</taxon>
        <taxon>Eurotiales</taxon>
        <taxon>Aspergillaceae</taxon>
        <taxon>Aspergillus</taxon>
        <taxon>Aspergillus subgen. Nidulantes</taxon>
    </lineage>
</organism>
<protein>
    <submittedName>
        <fullName evidence="9">Chitin deacetylase</fullName>
        <ecNumber evidence="9">3.5.1.41</ecNumber>
    </submittedName>
</protein>
<dbReference type="InterPro" id="IPR011330">
    <property type="entry name" value="Glyco_hydro/deAcase_b/a-brl"/>
</dbReference>
<dbReference type="SUPFAM" id="SSF88713">
    <property type="entry name" value="Glycoside hydrolase/deacetylase"/>
    <property type="match status" value="1"/>
</dbReference>
<dbReference type="OMA" id="HDSHQHT"/>
<keyword evidence="6" id="KW-0170">Cobalt</keyword>
<reference evidence="9" key="1">
    <citation type="submission" date="2008-05" db="EMBL/GenBank/DDBJ databases">
        <authorList>
            <person name="Wang Y."/>
            <person name="Song J."/>
            <person name="Yang Q."/>
        </authorList>
    </citation>
    <scope>NUCLEOTIDE SEQUENCE</scope>
</reference>
<evidence type="ECO:0000256" key="3">
    <source>
        <dbReference type="ARBA" id="ARBA00022729"/>
    </source>
</evidence>
<proteinExistence type="evidence at transcript level"/>
<keyword evidence="2" id="KW-0479">Metal-binding</keyword>
<feature type="signal peptide" evidence="7">
    <location>
        <begin position="1"/>
        <end position="28"/>
    </location>
</feature>
<evidence type="ECO:0000256" key="4">
    <source>
        <dbReference type="ARBA" id="ARBA00022801"/>
    </source>
</evidence>
<evidence type="ECO:0000256" key="6">
    <source>
        <dbReference type="ARBA" id="ARBA00023285"/>
    </source>
</evidence>
<feature type="domain" description="NodB homology" evidence="8">
    <location>
        <begin position="55"/>
        <end position="236"/>
    </location>
</feature>
<sequence>MLFPNVPGVASLLSLFAATLILNTQALAINTIANLTDRQPRVSYGLYIHHCYVPGVVALTFDDGPYIYTEELLDILAQYGAKATFFVNGHNLAGNEWLIQRVVNEGHQLASHTWGHTDLTVLSYDQIVDQMTRLESAFVASVGVVPTYMRPPYLAANDYVLGVMAELGYHVIGASVDTKDYENDHPDLIGRSVAKFNQELDQGGTIVLSHDIHEQTVRTLTHIMLEEVYERGLQPTTVGGCLGDDAWYR</sequence>
<dbReference type="PROSITE" id="PS51677">
    <property type="entry name" value="NODB"/>
    <property type="match status" value="1"/>
</dbReference>
<dbReference type="BRENDA" id="3.5.1.41">
    <property type="organism ID" value="517"/>
</dbReference>
<keyword evidence="5" id="KW-0119">Carbohydrate metabolism</keyword>
<dbReference type="CDD" id="cd10951">
    <property type="entry name" value="CE4_ClCDA_like"/>
    <property type="match status" value="1"/>
</dbReference>
<dbReference type="Gene3D" id="3.20.20.370">
    <property type="entry name" value="Glycoside hydrolase/deacetylase"/>
    <property type="match status" value="1"/>
</dbReference>
<feature type="chain" id="PRO_5002798717" evidence="7">
    <location>
        <begin position="29"/>
        <end position="249"/>
    </location>
</feature>